<dbReference type="InterPro" id="IPR036271">
    <property type="entry name" value="Tet_transcr_reg_TetR-rel_C_sf"/>
</dbReference>
<keyword evidence="1" id="KW-0805">Transcription regulation</keyword>
<accession>A0A8J7LVU3</accession>
<proteinExistence type="predicted"/>
<keyword evidence="2 4" id="KW-0238">DNA-binding</keyword>
<evidence type="ECO:0000259" key="5">
    <source>
        <dbReference type="PROSITE" id="PS50977"/>
    </source>
</evidence>
<dbReference type="PRINTS" id="PR00455">
    <property type="entry name" value="HTHTETR"/>
</dbReference>
<keyword evidence="3" id="KW-0804">Transcription</keyword>
<dbReference type="PROSITE" id="PS50977">
    <property type="entry name" value="HTH_TETR_2"/>
    <property type="match status" value="1"/>
</dbReference>
<dbReference type="Gene3D" id="1.10.357.10">
    <property type="entry name" value="Tetracycline Repressor, domain 2"/>
    <property type="match status" value="1"/>
</dbReference>
<evidence type="ECO:0000256" key="2">
    <source>
        <dbReference type="ARBA" id="ARBA00023125"/>
    </source>
</evidence>
<reference evidence="6" key="1">
    <citation type="submission" date="2020-10" db="EMBL/GenBank/DDBJ databases">
        <title>Paenihalocynthiibacter styelae gen. nov., sp. nov., isolated from stalked sea squirt Styela clava.</title>
        <authorList>
            <person name="Kim Y.-O."/>
            <person name="Yoon J.-H."/>
        </authorList>
    </citation>
    <scope>NUCLEOTIDE SEQUENCE</scope>
    <source>
        <strain evidence="6">MYP1-1</strain>
    </source>
</reference>
<dbReference type="Pfam" id="PF00440">
    <property type="entry name" value="TetR_N"/>
    <property type="match status" value="1"/>
</dbReference>
<dbReference type="AlphaFoldDB" id="A0A8J7LVU3"/>
<feature type="DNA-binding region" description="H-T-H motif" evidence="4">
    <location>
        <begin position="26"/>
        <end position="45"/>
    </location>
</feature>
<gene>
    <name evidence="6" type="ORF">H1D41_07675</name>
</gene>
<dbReference type="SUPFAM" id="SSF46689">
    <property type="entry name" value="Homeodomain-like"/>
    <property type="match status" value="1"/>
</dbReference>
<dbReference type="InterPro" id="IPR009057">
    <property type="entry name" value="Homeodomain-like_sf"/>
</dbReference>
<protein>
    <submittedName>
        <fullName evidence="6">TetR/AcrR family transcriptional regulator</fullName>
    </submittedName>
</protein>
<dbReference type="Proteomes" id="UP000640583">
    <property type="component" value="Unassembled WGS sequence"/>
</dbReference>
<comment type="caution">
    <text evidence="6">The sequence shown here is derived from an EMBL/GenBank/DDBJ whole genome shotgun (WGS) entry which is preliminary data.</text>
</comment>
<dbReference type="PANTHER" id="PTHR47506">
    <property type="entry name" value="TRANSCRIPTIONAL REGULATORY PROTEIN"/>
    <property type="match status" value="1"/>
</dbReference>
<dbReference type="EMBL" id="JADCKQ010000004">
    <property type="protein sequence ID" value="MBI1493507.1"/>
    <property type="molecule type" value="Genomic_DNA"/>
</dbReference>
<dbReference type="RefSeq" id="WP_228848336.1">
    <property type="nucleotide sequence ID" value="NZ_JADCKQ010000004.1"/>
</dbReference>
<feature type="domain" description="HTH tetR-type" evidence="5">
    <location>
        <begin position="3"/>
        <end position="63"/>
    </location>
</feature>
<evidence type="ECO:0000256" key="4">
    <source>
        <dbReference type="PROSITE-ProRule" id="PRU00335"/>
    </source>
</evidence>
<dbReference type="PANTHER" id="PTHR47506:SF1">
    <property type="entry name" value="HTH-TYPE TRANSCRIPTIONAL REGULATOR YJDC"/>
    <property type="match status" value="1"/>
</dbReference>
<keyword evidence="7" id="KW-1185">Reference proteome</keyword>
<organism evidence="6 7">
    <name type="scientific">Halocynthiibacter styelae</name>
    <dbReference type="NCBI Taxonomy" id="2761955"/>
    <lineage>
        <taxon>Bacteria</taxon>
        <taxon>Pseudomonadati</taxon>
        <taxon>Pseudomonadota</taxon>
        <taxon>Alphaproteobacteria</taxon>
        <taxon>Rhodobacterales</taxon>
        <taxon>Paracoccaceae</taxon>
        <taxon>Halocynthiibacter</taxon>
    </lineage>
</organism>
<sequence>MRPSKKDELVRKALDVFYRHGFHASGMDLVAKETGVSKTAIYNHFRTKDDLILAVIKLRDEEFRAWMVSRIETYGETPEERLLAVFDAHAEWFAQKGFFGCLFVKACAEFQDPAHPVHQQSCAHQAQGIAYYHSLAVAAGFADPDEIARTIWFLAQGAIVAAVMAAIDNPAASARVAAAKMLACAERRSV</sequence>
<evidence type="ECO:0000256" key="3">
    <source>
        <dbReference type="ARBA" id="ARBA00023163"/>
    </source>
</evidence>
<dbReference type="SUPFAM" id="SSF48498">
    <property type="entry name" value="Tetracyclin repressor-like, C-terminal domain"/>
    <property type="match status" value="1"/>
</dbReference>
<dbReference type="InterPro" id="IPR011075">
    <property type="entry name" value="TetR_C"/>
</dbReference>
<dbReference type="InterPro" id="IPR001647">
    <property type="entry name" value="HTH_TetR"/>
</dbReference>
<dbReference type="GO" id="GO:0003677">
    <property type="term" value="F:DNA binding"/>
    <property type="evidence" value="ECO:0007669"/>
    <property type="project" value="UniProtKB-UniRule"/>
</dbReference>
<evidence type="ECO:0000256" key="1">
    <source>
        <dbReference type="ARBA" id="ARBA00023015"/>
    </source>
</evidence>
<evidence type="ECO:0000313" key="6">
    <source>
        <dbReference type="EMBL" id="MBI1493507.1"/>
    </source>
</evidence>
<evidence type="ECO:0000313" key="7">
    <source>
        <dbReference type="Proteomes" id="UP000640583"/>
    </source>
</evidence>
<dbReference type="Pfam" id="PF16925">
    <property type="entry name" value="TetR_C_13"/>
    <property type="match status" value="1"/>
</dbReference>
<name>A0A8J7LVU3_9RHOB</name>